<reference evidence="2" key="2">
    <citation type="submission" date="2025-08" db="UniProtKB">
        <authorList>
            <consortium name="Ensembl"/>
        </authorList>
    </citation>
    <scope>IDENTIFICATION</scope>
</reference>
<evidence type="ECO:0000313" key="3">
    <source>
        <dbReference type="Proteomes" id="UP000694547"/>
    </source>
</evidence>
<name>A0A8C8UNX3_PERMB</name>
<reference evidence="2 3" key="1">
    <citation type="submission" date="2018-10" db="EMBL/GenBank/DDBJ databases">
        <title>Improved assembly of the deer mouse Peromyscus maniculatus genome.</title>
        <authorList>
            <person name="Lassance J.-M."/>
            <person name="Hoekstra H.E."/>
        </authorList>
    </citation>
    <scope>NUCLEOTIDE SEQUENCE [LARGE SCALE GENOMIC DNA]</scope>
</reference>
<dbReference type="GeneTree" id="ENSGT00960000190556"/>
<proteinExistence type="predicted"/>
<evidence type="ECO:0000256" key="1">
    <source>
        <dbReference type="SAM" id="MobiDB-lite"/>
    </source>
</evidence>
<dbReference type="AlphaFoldDB" id="A0A8C8UNX3"/>
<organism evidence="2 3">
    <name type="scientific">Peromyscus maniculatus bairdii</name>
    <name type="common">Prairie deer mouse</name>
    <dbReference type="NCBI Taxonomy" id="230844"/>
    <lineage>
        <taxon>Eukaryota</taxon>
        <taxon>Metazoa</taxon>
        <taxon>Chordata</taxon>
        <taxon>Craniata</taxon>
        <taxon>Vertebrata</taxon>
        <taxon>Euteleostomi</taxon>
        <taxon>Mammalia</taxon>
        <taxon>Eutheria</taxon>
        <taxon>Euarchontoglires</taxon>
        <taxon>Glires</taxon>
        <taxon>Rodentia</taxon>
        <taxon>Myomorpha</taxon>
        <taxon>Muroidea</taxon>
        <taxon>Cricetidae</taxon>
        <taxon>Neotominae</taxon>
        <taxon>Peromyscus</taxon>
    </lineage>
</organism>
<feature type="region of interest" description="Disordered" evidence="1">
    <location>
        <begin position="1"/>
        <end position="20"/>
    </location>
</feature>
<keyword evidence="3" id="KW-1185">Reference proteome</keyword>
<sequence length="55" mass="5910">MATTVAAAGAGEPLSPDELLPKAEVEKAEEELEEDNDDFVDWNHSLYDPGSSCCL</sequence>
<protein>
    <submittedName>
        <fullName evidence="2">Uncharacterized protein</fullName>
    </submittedName>
</protein>
<evidence type="ECO:0000313" key="2">
    <source>
        <dbReference type="Ensembl" id="ENSPEMP00000032115.1"/>
    </source>
</evidence>
<dbReference type="Proteomes" id="UP000694547">
    <property type="component" value="Chromosome 1"/>
</dbReference>
<accession>A0A8C8UNX3</accession>
<dbReference type="Ensembl" id="ENSPEMT00000041854.1">
    <property type="protein sequence ID" value="ENSPEMP00000032115.1"/>
    <property type="gene ID" value="ENSPEMG00000025664.1"/>
</dbReference>
<reference evidence="2" key="3">
    <citation type="submission" date="2025-09" db="UniProtKB">
        <authorList>
            <consortium name="Ensembl"/>
        </authorList>
    </citation>
    <scope>IDENTIFICATION</scope>
</reference>